<evidence type="ECO:0000313" key="2">
    <source>
        <dbReference type="Proteomes" id="UP000218702"/>
    </source>
</evidence>
<sequence length="92" mass="10847">MGIKADPIFVQMFFNELRAMAHSRQELEAMFGLTEWQQTRFYQEVKEETELETKLKTIPRLLNEGLTVEQIARIFELDIEVVKQAIKQQSSK</sequence>
<evidence type="ECO:0008006" key="3">
    <source>
        <dbReference type="Google" id="ProtNLM"/>
    </source>
</evidence>
<reference evidence="1 2" key="1">
    <citation type="submission" date="2017-06" db="EMBL/GenBank/DDBJ databases">
        <title>Genome sequencing of cyanobaciteial culture collection at National Institute for Environmental Studies (NIES).</title>
        <authorList>
            <person name="Hirose Y."/>
            <person name="Shimura Y."/>
            <person name="Fujisawa T."/>
            <person name="Nakamura Y."/>
            <person name="Kawachi M."/>
        </authorList>
    </citation>
    <scope>NUCLEOTIDE SEQUENCE [LARGE SCALE GENOMIC DNA]</scope>
    <source>
        <strain evidence="1 2">NIES-806</strain>
    </source>
</reference>
<proteinExistence type="predicted"/>
<accession>A0A1Z4V0W4</accession>
<organism evidence="1 2">
    <name type="scientific">Dolichospermum compactum NIES-806</name>
    <dbReference type="NCBI Taxonomy" id="1973481"/>
    <lineage>
        <taxon>Bacteria</taxon>
        <taxon>Bacillati</taxon>
        <taxon>Cyanobacteriota</taxon>
        <taxon>Cyanophyceae</taxon>
        <taxon>Nostocales</taxon>
        <taxon>Aphanizomenonaceae</taxon>
        <taxon>Dolichospermum</taxon>
        <taxon>Dolichospermum compactum</taxon>
    </lineage>
</organism>
<keyword evidence="2" id="KW-1185">Reference proteome</keyword>
<dbReference type="KEGG" id="dcm:NIES806_13500"/>
<protein>
    <recommendedName>
        <fullName evidence="3">Rpn family recombination-promoting nuclease/putative transposase</fullName>
    </recommendedName>
</protein>
<gene>
    <name evidence="1" type="ORF">NIES806_13500</name>
</gene>
<evidence type="ECO:0000313" key="1">
    <source>
        <dbReference type="EMBL" id="BAZ85150.1"/>
    </source>
</evidence>
<dbReference type="RefSeq" id="WP_231940006.1">
    <property type="nucleotide sequence ID" value="NZ_AP018316.1"/>
</dbReference>
<dbReference type="EMBL" id="AP018316">
    <property type="protein sequence ID" value="BAZ85150.1"/>
    <property type="molecule type" value="Genomic_DNA"/>
</dbReference>
<dbReference type="Proteomes" id="UP000218702">
    <property type="component" value="Chromosome"/>
</dbReference>
<name>A0A1Z4V0W4_9CYAN</name>
<dbReference type="AlphaFoldDB" id="A0A1Z4V0W4"/>